<protein>
    <recommendedName>
        <fullName evidence="5">RING-type domain-containing protein</fullName>
    </recommendedName>
</protein>
<dbReference type="InterPro" id="IPR052667">
    <property type="entry name" value="E3_ubiquitin-ligase_RING"/>
</dbReference>
<dbReference type="Pfam" id="PF13445">
    <property type="entry name" value="zf-RING_UBOX"/>
    <property type="match status" value="1"/>
</dbReference>
<dbReference type="InterPro" id="IPR017907">
    <property type="entry name" value="Znf_RING_CS"/>
</dbReference>
<accession>A0A2G9U8E4</accession>
<keyword evidence="7" id="KW-1185">Reference proteome</keyword>
<name>A0A2G9U8E4_TELCI</name>
<feature type="domain" description="RING-type" evidence="5">
    <location>
        <begin position="6"/>
        <end position="54"/>
    </location>
</feature>
<evidence type="ECO:0000313" key="7">
    <source>
        <dbReference type="Proteomes" id="UP000230423"/>
    </source>
</evidence>
<reference evidence="6 7" key="1">
    <citation type="submission" date="2015-09" db="EMBL/GenBank/DDBJ databases">
        <title>Draft genome of the parasitic nematode Teladorsagia circumcincta isolate WARC Sus (inbred).</title>
        <authorList>
            <person name="Mitreva M."/>
        </authorList>
    </citation>
    <scope>NUCLEOTIDE SEQUENCE [LARGE SCALE GENOMIC DNA]</scope>
    <source>
        <strain evidence="6 7">S</strain>
    </source>
</reference>
<evidence type="ECO:0000259" key="5">
    <source>
        <dbReference type="PROSITE" id="PS50089"/>
    </source>
</evidence>
<dbReference type="InterPro" id="IPR001841">
    <property type="entry name" value="Znf_RING"/>
</dbReference>
<evidence type="ECO:0000313" key="6">
    <source>
        <dbReference type="EMBL" id="PIO66526.1"/>
    </source>
</evidence>
<dbReference type="InterPro" id="IPR027370">
    <property type="entry name" value="Znf-RING_euk"/>
</dbReference>
<evidence type="ECO:0000256" key="4">
    <source>
        <dbReference type="PROSITE-ProRule" id="PRU00175"/>
    </source>
</evidence>
<dbReference type="SMART" id="SM00184">
    <property type="entry name" value="RING"/>
    <property type="match status" value="1"/>
</dbReference>
<dbReference type="InterPro" id="IPR013083">
    <property type="entry name" value="Znf_RING/FYVE/PHD"/>
</dbReference>
<dbReference type="OrthoDB" id="5828209at2759"/>
<gene>
    <name evidence="6" type="ORF">TELCIR_11759</name>
</gene>
<dbReference type="GO" id="GO:0008270">
    <property type="term" value="F:zinc ion binding"/>
    <property type="evidence" value="ECO:0007669"/>
    <property type="project" value="UniProtKB-KW"/>
</dbReference>
<dbReference type="PROSITE" id="PS50089">
    <property type="entry name" value="ZF_RING_2"/>
    <property type="match status" value="1"/>
</dbReference>
<sequence length="65" mass="6998">MGEYGCNVCNEEYSALDEKRTPRVLTGCGHTICQGCAQAICKPGVSHIICPFDRVSTPVARGKLL</sequence>
<keyword evidence="3" id="KW-0862">Zinc</keyword>
<evidence type="ECO:0000256" key="1">
    <source>
        <dbReference type="ARBA" id="ARBA00022723"/>
    </source>
</evidence>
<keyword evidence="1" id="KW-0479">Metal-binding</keyword>
<dbReference type="PANTHER" id="PTHR47156">
    <property type="entry name" value="PROTEIN CBG20824"/>
    <property type="match status" value="1"/>
</dbReference>
<dbReference type="PROSITE" id="PS00518">
    <property type="entry name" value="ZF_RING_1"/>
    <property type="match status" value="1"/>
</dbReference>
<evidence type="ECO:0000256" key="3">
    <source>
        <dbReference type="ARBA" id="ARBA00022833"/>
    </source>
</evidence>
<dbReference type="Gene3D" id="3.30.40.10">
    <property type="entry name" value="Zinc/RING finger domain, C3HC4 (zinc finger)"/>
    <property type="match status" value="1"/>
</dbReference>
<evidence type="ECO:0000256" key="2">
    <source>
        <dbReference type="ARBA" id="ARBA00022771"/>
    </source>
</evidence>
<organism evidence="6 7">
    <name type="scientific">Teladorsagia circumcincta</name>
    <name type="common">Brown stomach worm</name>
    <name type="synonym">Ostertagia circumcincta</name>
    <dbReference type="NCBI Taxonomy" id="45464"/>
    <lineage>
        <taxon>Eukaryota</taxon>
        <taxon>Metazoa</taxon>
        <taxon>Ecdysozoa</taxon>
        <taxon>Nematoda</taxon>
        <taxon>Chromadorea</taxon>
        <taxon>Rhabditida</taxon>
        <taxon>Rhabditina</taxon>
        <taxon>Rhabditomorpha</taxon>
        <taxon>Strongyloidea</taxon>
        <taxon>Trichostrongylidae</taxon>
        <taxon>Teladorsagia</taxon>
    </lineage>
</organism>
<dbReference type="EMBL" id="KZ348209">
    <property type="protein sequence ID" value="PIO66526.1"/>
    <property type="molecule type" value="Genomic_DNA"/>
</dbReference>
<proteinExistence type="predicted"/>
<keyword evidence="2 4" id="KW-0863">Zinc-finger</keyword>
<dbReference type="AlphaFoldDB" id="A0A2G9U8E4"/>
<dbReference type="PANTHER" id="PTHR47156:SF9">
    <property type="entry name" value="PROTEIN CBG26870"/>
    <property type="match status" value="1"/>
</dbReference>
<dbReference type="SUPFAM" id="SSF57850">
    <property type="entry name" value="RING/U-box"/>
    <property type="match status" value="1"/>
</dbReference>
<dbReference type="Proteomes" id="UP000230423">
    <property type="component" value="Unassembled WGS sequence"/>
</dbReference>